<accession>A0A452UYJ5</accession>
<dbReference type="GO" id="GO:0034109">
    <property type="term" value="P:homotypic cell-cell adhesion"/>
    <property type="evidence" value="ECO:0007669"/>
    <property type="project" value="TreeGrafter"/>
</dbReference>
<keyword evidence="5 8" id="KW-1133">Transmembrane helix</keyword>
<keyword evidence="4" id="KW-0732">Signal</keyword>
<feature type="region of interest" description="Disordered" evidence="7">
    <location>
        <begin position="21"/>
        <end position="54"/>
    </location>
</feature>
<keyword evidence="6 8" id="KW-0472">Membrane</keyword>
<evidence type="ECO:0000256" key="4">
    <source>
        <dbReference type="ARBA" id="ARBA00022729"/>
    </source>
</evidence>
<feature type="region of interest" description="Disordered" evidence="7">
    <location>
        <begin position="131"/>
        <end position="260"/>
    </location>
</feature>
<comment type="subcellular location">
    <subcellularLocation>
        <location evidence="1">Membrane</location>
        <topology evidence="1">Single-pass type I membrane protein</topology>
    </subcellularLocation>
</comment>
<evidence type="ECO:0000256" key="1">
    <source>
        <dbReference type="ARBA" id="ARBA00004479"/>
    </source>
</evidence>
<protein>
    <submittedName>
        <fullName evidence="9">Xg glycoprotein (Xg blood group)</fullName>
    </submittedName>
</protein>
<evidence type="ECO:0000256" key="3">
    <source>
        <dbReference type="ARBA" id="ARBA00022692"/>
    </source>
</evidence>
<dbReference type="GO" id="GO:0005886">
    <property type="term" value="C:plasma membrane"/>
    <property type="evidence" value="ECO:0007669"/>
    <property type="project" value="TreeGrafter"/>
</dbReference>
<dbReference type="Ensembl" id="ENSUMAT00000031023.1">
    <property type="protein sequence ID" value="ENSUMAP00000026204.1"/>
    <property type="gene ID" value="ENSUMAG00000019090.1"/>
</dbReference>
<dbReference type="GO" id="GO:0072683">
    <property type="term" value="P:T cell extravasation"/>
    <property type="evidence" value="ECO:0007669"/>
    <property type="project" value="TreeGrafter"/>
</dbReference>
<evidence type="ECO:0000256" key="5">
    <source>
        <dbReference type="ARBA" id="ARBA00022989"/>
    </source>
</evidence>
<dbReference type="GO" id="GO:2000391">
    <property type="term" value="P:positive regulation of neutrophil extravasation"/>
    <property type="evidence" value="ECO:0007669"/>
    <property type="project" value="TreeGrafter"/>
</dbReference>
<dbReference type="GeneTree" id="ENSGT00510000049811"/>
<proteinExistence type="inferred from homology"/>
<keyword evidence="3 8" id="KW-0812">Transmembrane</keyword>
<reference evidence="9" key="1">
    <citation type="submission" date="2019-03" db="UniProtKB">
        <authorList>
            <consortium name="Ensembl"/>
        </authorList>
    </citation>
    <scope>IDENTIFICATION</scope>
</reference>
<dbReference type="AlphaFoldDB" id="A0A452UYJ5"/>
<comment type="similarity">
    <text evidence="2">Belongs to the CD99 family.</text>
</comment>
<dbReference type="PANTHER" id="PTHR15076">
    <property type="entry name" value="CD99/MIC2 PROTEIN RELATED"/>
    <property type="match status" value="1"/>
</dbReference>
<dbReference type="InterPro" id="IPR022078">
    <property type="entry name" value="CD99L2"/>
</dbReference>
<evidence type="ECO:0000256" key="7">
    <source>
        <dbReference type="SAM" id="MobiDB-lite"/>
    </source>
</evidence>
<evidence type="ECO:0000313" key="9">
    <source>
        <dbReference type="Ensembl" id="ENSUMAP00000026204"/>
    </source>
</evidence>
<name>A0A452UYJ5_URSMA</name>
<organism evidence="9">
    <name type="scientific">Ursus maritimus</name>
    <name type="common">Polar bear</name>
    <name type="synonym">Thalarctos maritimus</name>
    <dbReference type="NCBI Taxonomy" id="29073"/>
    <lineage>
        <taxon>Eukaryota</taxon>
        <taxon>Metazoa</taxon>
        <taxon>Chordata</taxon>
        <taxon>Craniata</taxon>
        <taxon>Vertebrata</taxon>
        <taxon>Euteleostomi</taxon>
        <taxon>Mammalia</taxon>
        <taxon>Eutheria</taxon>
        <taxon>Laurasiatheria</taxon>
        <taxon>Carnivora</taxon>
        <taxon>Caniformia</taxon>
        <taxon>Ursidae</taxon>
        <taxon>Ursus</taxon>
    </lineage>
</organism>
<evidence type="ECO:0000256" key="2">
    <source>
        <dbReference type="ARBA" id="ARBA00008763"/>
    </source>
</evidence>
<sequence>MCPAHTPAHAVQTPRLHMWLPRDPSEQPGCAESYASALEEGGQREPLGQHTRPRLFPHQEQAEAGVTQTLARQAGFPSDVEPHTVRSGSLRLALEGGASSGASRVDRRAVAACFLASVSPTLTGQRDFDLADALDDPEPTKKPSSDIYPKPKPPYRPQPGMSDDSGNIYPKPKPPYRPQPGMSDDSGSIYPRPRPPPRPQPGGSDSGGGYFGNTDRDDGRYPPRPKPPAAGGGSYYPSHDGSGNTHGGGRSRPNSYGNNYDGDGYSTYGNAQGNTVAKIVSPIVSVLVVTLVGAAAGYCQRNRRRNCFRANEPVHV</sequence>
<evidence type="ECO:0000256" key="8">
    <source>
        <dbReference type="SAM" id="Phobius"/>
    </source>
</evidence>
<feature type="transmembrane region" description="Helical" evidence="8">
    <location>
        <begin position="279"/>
        <end position="299"/>
    </location>
</feature>
<evidence type="ECO:0000256" key="6">
    <source>
        <dbReference type="ARBA" id="ARBA00023136"/>
    </source>
</evidence>
<gene>
    <name evidence="9" type="primary">XG</name>
</gene>
<dbReference type="PANTHER" id="PTHR15076:SF4">
    <property type="entry name" value="GLYCOPROTEIN XG"/>
    <property type="match status" value="1"/>
</dbReference>